<protein>
    <submittedName>
        <fullName evidence="1">Uncharacterized protein</fullName>
    </submittedName>
</protein>
<name>A0ACB9HT35_9ASTR</name>
<sequence length="91" mass="10565">MFGWSSTRGELFSWRELLGVHREVLVDYTTRSDSSRKGSKQPWFLLNTGYSAEEMDSLVPTAIFIANFDKGIYESQFPYFKETNPQLRNST</sequence>
<reference evidence="1 2" key="2">
    <citation type="journal article" date="2022" name="Mol. Ecol. Resour.">
        <title>The genomes of chicory, endive, great burdock and yacon provide insights into Asteraceae paleo-polyploidization history and plant inulin production.</title>
        <authorList>
            <person name="Fan W."/>
            <person name="Wang S."/>
            <person name="Wang H."/>
            <person name="Wang A."/>
            <person name="Jiang F."/>
            <person name="Liu H."/>
            <person name="Zhao H."/>
            <person name="Xu D."/>
            <person name="Zhang Y."/>
        </authorList>
    </citation>
    <scope>NUCLEOTIDE SEQUENCE [LARGE SCALE GENOMIC DNA]</scope>
    <source>
        <strain evidence="2">cv. Yunnan</strain>
        <tissue evidence="1">Leaves</tissue>
    </source>
</reference>
<organism evidence="1 2">
    <name type="scientific">Smallanthus sonchifolius</name>
    <dbReference type="NCBI Taxonomy" id="185202"/>
    <lineage>
        <taxon>Eukaryota</taxon>
        <taxon>Viridiplantae</taxon>
        <taxon>Streptophyta</taxon>
        <taxon>Embryophyta</taxon>
        <taxon>Tracheophyta</taxon>
        <taxon>Spermatophyta</taxon>
        <taxon>Magnoliopsida</taxon>
        <taxon>eudicotyledons</taxon>
        <taxon>Gunneridae</taxon>
        <taxon>Pentapetalae</taxon>
        <taxon>asterids</taxon>
        <taxon>campanulids</taxon>
        <taxon>Asterales</taxon>
        <taxon>Asteraceae</taxon>
        <taxon>Asteroideae</taxon>
        <taxon>Heliantheae alliance</taxon>
        <taxon>Millerieae</taxon>
        <taxon>Smallanthus</taxon>
    </lineage>
</organism>
<dbReference type="EMBL" id="CM042028">
    <property type="protein sequence ID" value="KAI3798468.1"/>
    <property type="molecule type" value="Genomic_DNA"/>
</dbReference>
<reference evidence="2" key="1">
    <citation type="journal article" date="2022" name="Mol. Ecol. Resour.">
        <title>The genomes of chicory, endive, great burdock and yacon provide insights into Asteraceae palaeo-polyploidization history and plant inulin production.</title>
        <authorList>
            <person name="Fan W."/>
            <person name="Wang S."/>
            <person name="Wang H."/>
            <person name="Wang A."/>
            <person name="Jiang F."/>
            <person name="Liu H."/>
            <person name="Zhao H."/>
            <person name="Xu D."/>
            <person name="Zhang Y."/>
        </authorList>
    </citation>
    <scope>NUCLEOTIDE SEQUENCE [LARGE SCALE GENOMIC DNA]</scope>
    <source>
        <strain evidence="2">cv. Yunnan</strain>
    </source>
</reference>
<gene>
    <name evidence="1" type="ORF">L1987_33745</name>
</gene>
<dbReference type="Proteomes" id="UP001056120">
    <property type="component" value="Linkage Group LG11"/>
</dbReference>
<keyword evidence="2" id="KW-1185">Reference proteome</keyword>
<evidence type="ECO:0000313" key="1">
    <source>
        <dbReference type="EMBL" id="KAI3798468.1"/>
    </source>
</evidence>
<proteinExistence type="predicted"/>
<accession>A0ACB9HT35</accession>
<comment type="caution">
    <text evidence="1">The sequence shown here is derived from an EMBL/GenBank/DDBJ whole genome shotgun (WGS) entry which is preliminary data.</text>
</comment>
<evidence type="ECO:0000313" key="2">
    <source>
        <dbReference type="Proteomes" id="UP001056120"/>
    </source>
</evidence>